<proteinExistence type="predicted"/>
<gene>
    <name evidence="1" type="ORF">RGB73_07810</name>
</gene>
<organism evidence="1 2">
    <name type="scientific">Brevibacillus brevis</name>
    <name type="common">Bacillus brevis</name>
    <dbReference type="NCBI Taxonomy" id="1393"/>
    <lineage>
        <taxon>Bacteria</taxon>
        <taxon>Bacillati</taxon>
        <taxon>Bacillota</taxon>
        <taxon>Bacilli</taxon>
        <taxon>Bacillales</taxon>
        <taxon>Paenibacillaceae</taxon>
        <taxon>Brevibacillus</taxon>
    </lineage>
</organism>
<sequence>MKAAPIYLSVLCLTLGFLFGFSPAEKKSKATWIWQSETIGEDKQHVLDFCKQSEITLIYLRVDMNKPYDYYRSFIRDAAAQGIEVHAVAGHPAWALASNQQRMLKIVQWVKKYNEAVTSAGERFKGIQLDIEPYLLPQWETERERVIREWQSNIKVFTAELQKDGQLHSSLAMPFWLDDIPTPGDPSVPLSKWLMSRFDTICIMAYRDKLDGPNGLLALVEQEMEQADELERRVLIAVNLKELGDDHASFAEEGVDEMNRVLQQLPDRLAQHPSYAGQAVHDYRRWKEGVQVLPEKPEPATLYRGTYIWRAETLETEGDEILSFARENGVNLLYVRIDRERPFSMYRDFVRKAQGEGIEVHAMGGHPVWALAPSKGKILALVDWVKAYNEEAAAAEKFRGVHLDIEPYVMPQWRENRESVLRQWMGNMQAFISEAKAGGLEASIDMAAWLDNTPTPGQPDTPISHWMIERLDHTTLMAFRDHADSIVGLVENQLKYADSIGKKLVVAVETKESHEGKFVSFYEEGMGEMNRQLKQVTELLKGYSSYMGQAIHAYEYWKNGKE</sequence>
<dbReference type="EMBL" id="CP134050">
    <property type="protein sequence ID" value="WNC16212.1"/>
    <property type="molecule type" value="Genomic_DNA"/>
</dbReference>
<dbReference type="Proteomes" id="UP001256827">
    <property type="component" value="Chromosome"/>
</dbReference>
<dbReference type="RefSeq" id="WP_310770659.1">
    <property type="nucleotide sequence ID" value="NZ_CP134050.1"/>
</dbReference>
<evidence type="ECO:0000313" key="1">
    <source>
        <dbReference type="EMBL" id="WNC16212.1"/>
    </source>
</evidence>
<evidence type="ECO:0000313" key="2">
    <source>
        <dbReference type="Proteomes" id="UP001256827"/>
    </source>
</evidence>
<evidence type="ECO:0008006" key="3">
    <source>
        <dbReference type="Google" id="ProtNLM"/>
    </source>
</evidence>
<protein>
    <recommendedName>
        <fullName evidence="3">Glycosyl hydrolase-like 10 domain-containing protein</fullName>
    </recommendedName>
</protein>
<reference evidence="1 2" key="1">
    <citation type="submission" date="2023-09" db="EMBL/GenBank/DDBJ databases">
        <title>Complete Genome and Methylome dissection of Bacillus brevis NEB573 original source of BbsI restriction endonuclease.</title>
        <authorList>
            <person name="Fomenkov A."/>
            <person name="Roberts R.D."/>
        </authorList>
    </citation>
    <scope>NUCLEOTIDE SEQUENCE [LARGE SCALE GENOMIC DNA]</scope>
    <source>
        <strain evidence="1 2">NEB573</strain>
    </source>
</reference>
<name>A0ABY9TBC5_BREBE</name>
<keyword evidence="2" id="KW-1185">Reference proteome</keyword>
<accession>A0ABY9TBC5</accession>